<dbReference type="EMBL" id="CR522870">
    <property type="protein sequence ID" value="CAG36685.1"/>
    <property type="molecule type" value="Genomic_DNA"/>
</dbReference>
<comment type="subcellular location">
    <subcellularLocation>
        <location evidence="1">Cytoplasm</location>
    </subcellularLocation>
</comment>
<evidence type="ECO:0000313" key="12">
    <source>
        <dbReference type="Proteomes" id="UP000000602"/>
    </source>
</evidence>
<keyword evidence="7" id="KW-0547">Nucleotide-binding</keyword>
<dbReference type="Pfam" id="PF02367">
    <property type="entry name" value="TsaE"/>
    <property type="match status" value="1"/>
</dbReference>
<dbReference type="Gene3D" id="3.40.50.300">
    <property type="entry name" value="P-loop containing nucleotide triphosphate hydrolases"/>
    <property type="match status" value="1"/>
</dbReference>
<evidence type="ECO:0000256" key="7">
    <source>
        <dbReference type="ARBA" id="ARBA00022741"/>
    </source>
</evidence>
<protein>
    <recommendedName>
        <fullName evidence="3">tRNA threonylcarbamoyladenosine biosynthesis protein TsaE</fullName>
    </recommendedName>
    <alternativeName>
        <fullName evidence="10">t(6)A37 threonylcarbamoyladenosine biosynthesis protein TsaE</fullName>
    </alternativeName>
</protein>
<dbReference type="GO" id="GO:0005737">
    <property type="term" value="C:cytoplasm"/>
    <property type="evidence" value="ECO:0007669"/>
    <property type="project" value="UniProtKB-SubCell"/>
</dbReference>
<organism evidence="11 12">
    <name type="scientific">Desulfotalea psychrophila (strain LSv54 / DSM 12343)</name>
    <dbReference type="NCBI Taxonomy" id="177439"/>
    <lineage>
        <taxon>Bacteria</taxon>
        <taxon>Pseudomonadati</taxon>
        <taxon>Thermodesulfobacteriota</taxon>
        <taxon>Desulfobulbia</taxon>
        <taxon>Desulfobulbales</taxon>
        <taxon>Desulfocapsaceae</taxon>
        <taxon>Desulfotalea</taxon>
    </lineage>
</organism>
<dbReference type="GO" id="GO:0005524">
    <property type="term" value="F:ATP binding"/>
    <property type="evidence" value="ECO:0007669"/>
    <property type="project" value="UniProtKB-KW"/>
</dbReference>
<dbReference type="InterPro" id="IPR027417">
    <property type="entry name" value="P-loop_NTPase"/>
</dbReference>
<evidence type="ECO:0000256" key="1">
    <source>
        <dbReference type="ARBA" id="ARBA00004496"/>
    </source>
</evidence>
<comment type="similarity">
    <text evidence="2">Belongs to the TsaE family.</text>
</comment>
<dbReference type="GO" id="GO:0046872">
    <property type="term" value="F:metal ion binding"/>
    <property type="evidence" value="ECO:0007669"/>
    <property type="project" value="UniProtKB-KW"/>
</dbReference>
<name>Q6ALU0_DESPS</name>
<evidence type="ECO:0000256" key="4">
    <source>
        <dbReference type="ARBA" id="ARBA00022490"/>
    </source>
</evidence>
<evidence type="ECO:0000313" key="11">
    <source>
        <dbReference type="EMBL" id="CAG36685.1"/>
    </source>
</evidence>
<dbReference type="NCBIfam" id="TIGR00150">
    <property type="entry name" value="T6A_YjeE"/>
    <property type="match status" value="1"/>
</dbReference>
<dbReference type="SUPFAM" id="SSF52540">
    <property type="entry name" value="P-loop containing nucleoside triphosphate hydrolases"/>
    <property type="match status" value="1"/>
</dbReference>
<dbReference type="OrthoDB" id="9799110at2"/>
<keyword evidence="12" id="KW-1185">Reference proteome</keyword>
<accession>Q6ALU0</accession>
<evidence type="ECO:0000256" key="3">
    <source>
        <dbReference type="ARBA" id="ARBA00019010"/>
    </source>
</evidence>
<evidence type="ECO:0000256" key="2">
    <source>
        <dbReference type="ARBA" id="ARBA00007599"/>
    </source>
</evidence>
<evidence type="ECO:0000256" key="6">
    <source>
        <dbReference type="ARBA" id="ARBA00022723"/>
    </source>
</evidence>
<dbReference type="HOGENOM" id="CLU_087829_3_0_7"/>
<dbReference type="PANTHER" id="PTHR33540:SF2">
    <property type="entry name" value="TRNA THREONYLCARBAMOYLADENOSINE BIOSYNTHESIS PROTEIN TSAE"/>
    <property type="match status" value="1"/>
</dbReference>
<dbReference type="InterPro" id="IPR003442">
    <property type="entry name" value="T6A_TsaE"/>
</dbReference>
<reference evidence="12" key="1">
    <citation type="journal article" date="2004" name="Environ. Microbiol.">
        <title>The genome of Desulfotalea psychrophila, a sulfate-reducing bacterium from permanently cold Arctic sediments.</title>
        <authorList>
            <person name="Rabus R."/>
            <person name="Ruepp A."/>
            <person name="Frickey T."/>
            <person name="Rattei T."/>
            <person name="Fartmann B."/>
            <person name="Stark M."/>
            <person name="Bauer M."/>
            <person name="Zibat A."/>
            <person name="Lombardot T."/>
            <person name="Becker I."/>
            <person name="Amann J."/>
            <person name="Gellner K."/>
            <person name="Teeling H."/>
            <person name="Leuschner W.D."/>
            <person name="Gloeckner F.-O."/>
            <person name="Lupas A.N."/>
            <person name="Amann R."/>
            <person name="Klenk H.-P."/>
        </authorList>
    </citation>
    <scope>NUCLEOTIDE SEQUENCE [LARGE SCALE GENOMIC DNA]</scope>
    <source>
        <strain evidence="12">DSM 12343 / LSv54</strain>
    </source>
</reference>
<evidence type="ECO:0000256" key="8">
    <source>
        <dbReference type="ARBA" id="ARBA00022840"/>
    </source>
</evidence>
<dbReference type="AlphaFoldDB" id="Q6ALU0"/>
<dbReference type="eggNOG" id="COG0802">
    <property type="taxonomic scope" value="Bacteria"/>
</dbReference>
<keyword evidence="6" id="KW-0479">Metal-binding</keyword>
<dbReference type="KEGG" id="dps:DP1956"/>
<gene>
    <name evidence="11" type="ordered locus">DP1956</name>
</gene>
<dbReference type="PANTHER" id="PTHR33540">
    <property type="entry name" value="TRNA THREONYLCARBAMOYLADENOSINE BIOSYNTHESIS PROTEIN TSAE"/>
    <property type="match status" value="1"/>
</dbReference>
<keyword evidence="5" id="KW-0819">tRNA processing</keyword>
<dbReference type="Proteomes" id="UP000000602">
    <property type="component" value="Chromosome"/>
</dbReference>
<keyword evidence="4" id="KW-0963">Cytoplasm</keyword>
<evidence type="ECO:0000256" key="10">
    <source>
        <dbReference type="ARBA" id="ARBA00032441"/>
    </source>
</evidence>
<dbReference type="RefSeq" id="WP_011189197.1">
    <property type="nucleotide sequence ID" value="NC_006138.1"/>
</dbReference>
<proteinExistence type="inferred from homology"/>
<dbReference type="STRING" id="177439.DP1956"/>
<evidence type="ECO:0000256" key="9">
    <source>
        <dbReference type="ARBA" id="ARBA00022842"/>
    </source>
</evidence>
<sequence length="161" mass="18203">MDLSYNISSLAETEILGLFLGHVAEAGDVICLEGDLGAGKTTLTQYIARGLEVDPREYVTSPSFAILHEYQGRIPLYHMDLYRLGGEDEVIDLGFEEYFYGGGLTVIEWPSRAYDLIPEQSLYLQISFVDEESRAVRFSCKEASSWGHKIKEFLLHREKGE</sequence>
<evidence type="ECO:0000256" key="5">
    <source>
        <dbReference type="ARBA" id="ARBA00022694"/>
    </source>
</evidence>
<dbReference type="GO" id="GO:0002949">
    <property type="term" value="P:tRNA threonylcarbamoyladenosine modification"/>
    <property type="evidence" value="ECO:0007669"/>
    <property type="project" value="InterPro"/>
</dbReference>
<keyword evidence="9" id="KW-0460">Magnesium</keyword>
<keyword evidence="8" id="KW-0067">ATP-binding</keyword>